<comment type="similarity">
    <text evidence="1 8">Belongs to the glycosyl hydrolase 1 family.</text>
</comment>
<dbReference type="GO" id="GO:0016052">
    <property type="term" value="P:carbohydrate catabolic process"/>
    <property type="evidence" value="ECO:0007669"/>
    <property type="project" value="TreeGrafter"/>
</dbReference>
<dbReference type="SUPFAM" id="SSF51445">
    <property type="entry name" value="(Trans)glycosidases"/>
    <property type="match status" value="1"/>
</dbReference>
<dbReference type="NCBIfam" id="NF007158">
    <property type="entry name" value="PRK09593.1"/>
    <property type="match status" value="1"/>
</dbReference>
<accession>A0A4Y6V0J5</accession>
<keyword evidence="10" id="KW-1185">Reference proteome</keyword>
<dbReference type="PANTHER" id="PTHR10353:SF122">
    <property type="entry name" value="6-PHOSPHO-BETA-GLUCOSIDASE ASCB-RELATED"/>
    <property type="match status" value="1"/>
</dbReference>
<dbReference type="PRINTS" id="PR00131">
    <property type="entry name" value="GLHYDRLASE1"/>
</dbReference>
<sequence>MTNETIFPAGFLWGGAIAASQAEGGYDADGRGLSTSDMVPYVNKRDYTDLSSQMSPSSEKIARAMAHASAKGYPKRYGIDFYGRYKEDIALFAELGFKTFRMSISWSRIFPNGDEMQPNEAGLRYYDSVFDELNKYGIEPLVTMSHYDMPIHLALEYGGWKNRKVIDLFVRYAETLLTRYAGKVKYWLTFNEINTTIIEPYTGGGLIMDRESRPREASYQAVHHQFIASALATKAARAIDPNVRVGCMLARMIHYPATSSPEDVLAAQFENQLNLLHTDVQVRGAYPPIAKRYFAENNINLVMERGDEEILRQHTVDFISFSYYTSLVAAADPSRYGVTGGNLYSTIKNPNLPVTQWGWHLDPVGLRTALKDMYDRYQVPLFIVENGLGAKDHPEADGSIHDDYRIDYMRQHIRQIGEAVLDGVDVMGYTVWGVIDIVSASTSEMSKRYGLIYVDQDDEGGGTLNRSRKKSFDWYKNVIATNGAELD</sequence>
<dbReference type="GO" id="GO:0005829">
    <property type="term" value="C:cytosol"/>
    <property type="evidence" value="ECO:0007669"/>
    <property type="project" value="TreeGrafter"/>
</dbReference>
<evidence type="ECO:0000313" key="10">
    <source>
        <dbReference type="Proteomes" id="UP000316968"/>
    </source>
</evidence>
<evidence type="ECO:0000256" key="3">
    <source>
        <dbReference type="ARBA" id="ARBA00023295"/>
    </source>
</evidence>
<evidence type="ECO:0000256" key="4">
    <source>
        <dbReference type="ARBA" id="ARBA00031448"/>
    </source>
</evidence>
<organism evidence="9 10">
    <name type="scientific">Saccharibacillus brassicae</name>
    <dbReference type="NCBI Taxonomy" id="2583377"/>
    <lineage>
        <taxon>Bacteria</taxon>
        <taxon>Bacillati</taxon>
        <taxon>Bacillota</taxon>
        <taxon>Bacilli</taxon>
        <taxon>Bacillales</taxon>
        <taxon>Paenibacillaceae</taxon>
        <taxon>Saccharibacillus</taxon>
    </lineage>
</organism>
<dbReference type="InterPro" id="IPR018120">
    <property type="entry name" value="Glyco_hydro_1_AS"/>
</dbReference>
<reference evidence="9 10" key="1">
    <citation type="submission" date="2019-06" db="EMBL/GenBank/DDBJ databases">
        <title>Saccharibacillus brassicae sp. nov., an endophytic bacterium isolated from Chinese cabbage seeds (Brassica pekinensis).</title>
        <authorList>
            <person name="Jiang L."/>
            <person name="Lee J."/>
            <person name="Kim S.W."/>
        </authorList>
    </citation>
    <scope>NUCLEOTIDE SEQUENCE [LARGE SCALE GENOMIC DNA]</scope>
    <source>
        <strain evidence="10">KCTC 43072 / ATSA2</strain>
    </source>
</reference>
<dbReference type="Gene3D" id="3.20.20.80">
    <property type="entry name" value="Glycosidases"/>
    <property type="match status" value="1"/>
</dbReference>
<evidence type="ECO:0000256" key="5">
    <source>
        <dbReference type="ARBA" id="ARBA00032194"/>
    </source>
</evidence>
<dbReference type="Pfam" id="PF00232">
    <property type="entry name" value="Glyco_hydro_1"/>
    <property type="match status" value="1"/>
</dbReference>
<dbReference type="PANTHER" id="PTHR10353">
    <property type="entry name" value="GLYCOSYL HYDROLASE"/>
    <property type="match status" value="1"/>
</dbReference>
<dbReference type="AlphaFoldDB" id="A0A4Y6V0J5"/>
<dbReference type="GO" id="GO:0008422">
    <property type="term" value="F:beta-glucosidase activity"/>
    <property type="evidence" value="ECO:0007669"/>
    <property type="project" value="TreeGrafter"/>
</dbReference>
<dbReference type="InterPro" id="IPR001360">
    <property type="entry name" value="Glyco_hydro_1"/>
</dbReference>
<name>A0A4Y6V0J5_SACBS</name>
<evidence type="ECO:0000256" key="1">
    <source>
        <dbReference type="ARBA" id="ARBA00010838"/>
    </source>
</evidence>
<evidence type="ECO:0000313" key="9">
    <source>
        <dbReference type="EMBL" id="QDH22270.1"/>
    </source>
</evidence>
<dbReference type="OrthoDB" id="108629at2"/>
<evidence type="ECO:0000256" key="7">
    <source>
        <dbReference type="PROSITE-ProRule" id="PRU10055"/>
    </source>
</evidence>
<dbReference type="RefSeq" id="WP_141448814.1">
    <property type="nucleotide sequence ID" value="NZ_CP041217.1"/>
</dbReference>
<evidence type="ECO:0000256" key="6">
    <source>
        <dbReference type="ARBA" id="ARBA00079432"/>
    </source>
</evidence>
<dbReference type="Proteomes" id="UP000316968">
    <property type="component" value="Chromosome"/>
</dbReference>
<feature type="active site" description="Nucleophile" evidence="7">
    <location>
        <position position="385"/>
    </location>
</feature>
<keyword evidence="3 9" id="KW-0326">Glycosidase</keyword>
<proteinExistence type="inferred from homology"/>
<keyword evidence="2 9" id="KW-0378">Hydrolase</keyword>
<evidence type="ECO:0000256" key="2">
    <source>
        <dbReference type="ARBA" id="ARBA00022801"/>
    </source>
</evidence>
<evidence type="ECO:0000256" key="8">
    <source>
        <dbReference type="RuleBase" id="RU003690"/>
    </source>
</evidence>
<dbReference type="PROSITE" id="PS00572">
    <property type="entry name" value="GLYCOSYL_HYDROL_F1_1"/>
    <property type="match status" value="1"/>
</dbReference>
<dbReference type="KEGG" id="saca:FFV09_16310"/>
<protein>
    <recommendedName>
        <fullName evidence="6">Amygdalase</fullName>
    </recommendedName>
    <alternativeName>
        <fullName evidence="4">Cellobiase</fullName>
    </alternativeName>
    <alternativeName>
        <fullName evidence="5">Gentiobiase</fullName>
    </alternativeName>
</protein>
<dbReference type="NCBIfam" id="NF007356">
    <property type="entry name" value="PRK09852.1"/>
    <property type="match status" value="1"/>
</dbReference>
<dbReference type="EMBL" id="CP041217">
    <property type="protein sequence ID" value="QDH22270.1"/>
    <property type="molecule type" value="Genomic_DNA"/>
</dbReference>
<dbReference type="FunFam" id="3.20.20.80:FF:000004">
    <property type="entry name" value="Beta-glucosidase 6-phospho-beta-glucosidase"/>
    <property type="match status" value="1"/>
</dbReference>
<gene>
    <name evidence="9" type="primary">ascB</name>
    <name evidence="9" type="ORF">FFV09_16310</name>
</gene>
<dbReference type="InterPro" id="IPR017853">
    <property type="entry name" value="GH"/>
</dbReference>